<dbReference type="Gene3D" id="3.40.50.720">
    <property type="entry name" value="NAD(P)-binding Rossmann-like Domain"/>
    <property type="match status" value="1"/>
</dbReference>
<dbReference type="EMBL" id="VTPX01000009">
    <property type="protein sequence ID" value="KAA0016951.1"/>
    <property type="molecule type" value="Genomic_DNA"/>
</dbReference>
<dbReference type="AlphaFoldDB" id="A0A640WDH8"/>
<evidence type="ECO:0000256" key="1">
    <source>
        <dbReference type="ARBA" id="ARBA00023027"/>
    </source>
</evidence>
<keyword evidence="4" id="KW-1185">Reference proteome</keyword>
<dbReference type="InterPro" id="IPR036291">
    <property type="entry name" value="NAD(P)-bd_dom_sf"/>
</dbReference>
<dbReference type="Pfam" id="PF01370">
    <property type="entry name" value="Epimerase"/>
    <property type="match status" value="1"/>
</dbReference>
<gene>
    <name evidence="3" type="ORF">F0A16_15755</name>
</gene>
<dbReference type="RefSeq" id="WP_149436362.1">
    <property type="nucleotide sequence ID" value="NZ_VTPX01000009.1"/>
</dbReference>
<sequence>MKILVTGAAGFIGFHLAERLAREGHSVVALDNLNDYYAVSLKQARMERLSGIPFHRVDIADLASLETLFARERFTHVINLAAQAGVRHSVEHPHEYGRSNLTGFLNLLDVCKRHDIEHLLYASSSSVYGRQKTLPFRETDPVDQPASIYAATKRANEMMAYSYADLHRLPATGMRFFTVYGPWGRPDMAPCLFAASLLRGEPIDIFNHGRMARDFTYIDDVIECIVRLLPHAPRPNADRSAPHEIYNLGRGKPIALLDFVDTLERRLGTTATRHFKQMQPGDVERTWADTHKLRSVIDYTPRVSLEQGIDRFVIWLIDYRGLMLEAMAAGGESAIAASAVAASAVVERERLA</sequence>
<feature type="domain" description="NAD-dependent epimerase/dehydratase" evidence="2">
    <location>
        <begin position="3"/>
        <end position="249"/>
    </location>
</feature>
<accession>A0A640WDH8</accession>
<comment type="caution">
    <text evidence="3">The sequence shown here is derived from an EMBL/GenBank/DDBJ whole genome shotgun (WGS) entry which is preliminary data.</text>
</comment>
<dbReference type="SUPFAM" id="SSF51735">
    <property type="entry name" value="NAD(P)-binding Rossmann-fold domains"/>
    <property type="match status" value="1"/>
</dbReference>
<dbReference type="PANTHER" id="PTHR43574">
    <property type="entry name" value="EPIMERASE-RELATED"/>
    <property type="match status" value="1"/>
</dbReference>
<reference evidence="3 4" key="1">
    <citation type="submission" date="2019-08" db="EMBL/GenBank/DDBJ databases">
        <title>Bioinformatics analysis of the strain L3 and L5.</title>
        <authorList>
            <person name="Li X."/>
        </authorList>
    </citation>
    <scope>NUCLEOTIDE SEQUENCE [LARGE SCALE GENOMIC DNA]</scope>
    <source>
        <strain evidence="3 4">L3</strain>
    </source>
</reference>
<evidence type="ECO:0000313" key="3">
    <source>
        <dbReference type="EMBL" id="KAA0016951.1"/>
    </source>
</evidence>
<proteinExistence type="predicted"/>
<dbReference type="Proteomes" id="UP000466024">
    <property type="component" value="Unassembled WGS sequence"/>
</dbReference>
<organism evidence="3 4">
    <name type="scientific">Salinicola corii</name>
    <dbReference type="NCBI Taxonomy" id="2606937"/>
    <lineage>
        <taxon>Bacteria</taxon>
        <taxon>Pseudomonadati</taxon>
        <taxon>Pseudomonadota</taxon>
        <taxon>Gammaproteobacteria</taxon>
        <taxon>Oceanospirillales</taxon>
        <taxon>Halomonadaceae</taxon>
        <taxon>Salinicola</taxon>
    </lineage>
</organism>
<dbReference type="PRINTS" id="PR01713">
    <property type="entry name" value="NUCEPIMERASE"/>
</dbReference>
<evidence type="ECO:0000259" key="2">
    <source>
        <dbReference type="Pfam" id="PF01370"/>
    </source>
</evidence>
<keyword evidence="1" id="KW-0520">NAD</keyword>
<evidence type="ECO:0000313" key="4">
    <source>
        <dbReference type="Proteomes" id="UP000466024"/>
    </source>
</evidence>
<name>A0A640WDH8_9GAMM</name>
<protein>
    <submittedName>
        <fullName evidence="3">SDR family NAD(P)-dependent oxidoreductase</fullName>
    </submittedName>
</protein>
<dbReference type="InterPro" id="IPR001509">
    <property type="entry name" value="Epimerase_deHydtase"/>
</dbReference>